<evidence type="ECO:0000256" key="1">
    <source>
        <dbReference type="ARBA" id="ARBA00022448"/>
    </source>
</evidence>
<evidence type="ECO:0000256" key="5">
    <source>
        <dbReference type="ARBA" id="ARBA00023004"/>
    </source>
</evidence>
<feature type="region of interest" description="Disordered" evidence="7">
    <location>
        <begin position="179"/>
        <end position="246"/>
    </location>
</feature>
<dbReference type="PANTHER" id="PTHR11961">
    <property type="entry name" value="CYTOCHROME C"/>
    <property type="match status" value="1"/>
</dbReference>
<evidence type="ECO:0000256" key="6">
    <source>
        <dbReference type="PROSITE-ProRule" id="PRU00433"/>
    </source>
</evidence>
<name>A0A1M6ZVQ9_9RHOB</name>
<dbReference type="InterPro" id="IPR002327">
    <property type="entry name" value="Cyt_c_1A/1B"/>
</dbReference>
<evidence type="ECO:0000256" key="7">
    <source>
        <dbReference type="SAM" id="MobiDB-lite"/>
    </source>
</evidence>
<sequence>MFDTMTFTKVLGSFCGALLIFLLGSWAAESLYHTGGKHGEDHAQGYVIDTGEGEGAEEVAEEGPSFAELYAAADVGKGERVYNKCAACHKLEQGANGTGPYLYGVVGRDVAASQGFSYSGNLIAVNDVWTPEELDAFLANPKGYAPGTTMGFAGLPKAEDRANLIAFLDMTDGDMTEVSAAAPAAQEEAAAEPAAEPAATETAQAEAAPAETAQAEAAPAEAVTAEEPATTQAEATPAAEAAAATADAGGAESAFAQLVAATDPSEGESLFRRCAACHKLEEGANGVGPYLYGVVGREIGSVEGFRYSNALQDHGGVWTADELNAFLENPKEYAPGNKMSFAGLRKEEDRAAVVSYLQSVAQ</sequence>
<dbReference type="Gene3D" id="1.10.760.10">
    <property type="entry name" value="Cytochrome c-like domain"/>
    <property type="match status" value="2"/>
</dbReference>
<feature type="compositionally biased region" description="Low complexity" evidence="7">
    <location>
        <begin position="180"/>
        <end position="246"/>
    </location>
</feature>
<evidence type="ECO:0000256" key="4">
    <source>
        <dbReference type="ARBA" id="ARBA00022982"/>
    </source>
</evidence>
<dbReference type="InterPro" id="IPR036909">
    <property type="entry name" value="Cyt_c-like_dom_sf"/>
</dbReference>
<protein>
    <submittedName>
        <fullName evidence="9">Cytochrome c2</fullName>
    </submittedName>
</protein>
<keyword evidence="4" id="KW-0249">Electron transport</keyword>
<evidence type="ECO:0000313" key="10">
    <source>
        <dbReference type="Proteomes" id="UP000322545"/>
    </source>
</evidence>
<organism evidence="9 10">
    <name type="scientific">Roseovarius litoreus</name>
    <dbReference type="NCBI Taxonomy" id="1155722"/>
    <lineage>
        <taxon>Bacteria</taxon>
        <taxon>Pseudomonadati</taxon>
        <taxon>Pseudomonadota</taxon>
        <taxon>Alphaproteobacteria</taxon>
        <taxon>Rhodobacterales</taxon>
        <taxon>Roseobacteraceae</taxon>
        <taxon>Roseovarius</taxon>
    </lineage>
</organism>
<dbReference type="AlphaFoldDB" id="A0A1M6ZVQ9"/>
<keyword evidence="3 6" id="KW-0479">Metal-binding</keyword>
<keyword evidence="1" id="KW-0813">Transport</keyword>
<dbReference type="PROSITE" id="PS51007">
    <property type="entry name" value="CYTC"/>
    <property type="match status" value="2"/>
</dbReference>
<reference evidence="9 10" key="1">
    <citation type="submission" date="2016-11" db="EMBL/GenBank/DDBJ databases">
        <authorList>
            <person name="Varghese N."/>
            <person name="Submissions S."/>
        </authorList>
    </citation>
    <scope>NUCLEOTIDE SEQUENCE [LARGE SCALE GENOMIC DNA]</scope>
    <source>
        <strain evidence="9 10">DSM 28249</strain>
    </source>
</reference>
<dbReference type="EMBL" id="FRCB01000001">
    <property type="protein sequence ID" value="SHL34578.1"/>
    <property type="molecule type" value="Genomic_DNA"/>
</dbReference>
<dbReference type="RefSeq" id="WP_149777807.1">
    <property type="nucleotide sequence ID" value="NZ_FRCB01000001.1"/>
</dbReference>
<feature type="domain" description="Cytochrome c" evidence="8">
    <location>
        <begin position="262"/>
        <end position="361"/>
    </location>
</feature>
<evidence type="ECO:0000256" key="3">
    <source>
        <dbReference type="ARBA" id="ARBA00022723"/>
    </source>
</evidence>
<evidence type="ECO:0000256" key="2">
    <source>
        <dbReference type="ARBA" id="ARBA00022617"/>
    </source>
</evidence>
<dbReference type="GO" id="GO:0009055">
    <property type="term" value="F:electron transfer activity"/>
    <property type="evidence" value="ECO:0007669"/>
    <property type="project" value="InterPro"/>
</dbReference>
<dbReference type="GO" id="GO:0046872">
    <property type="term" value="F:metal ion binding"/>
    <property type="evidence" value="ECO:0007669"/>
    <property type="project" value="UniProtKB-KW"/>
</dbReference>
<dbReference type="Pfam" id="PF00034">
    <property type="entry name" value="Cytochrom_C"/>
    <property type="match status" value="1"/>
</dbReference>
<evidence type="ECO:0000313" key="9">
    <source>
        <dbReference type="EMBL" id="SHL34578.1"/>
    </source>
</evidence>
<accession>A0A1M6ZVQ9</accession>
<evidence type="ECO:0000259" key="8">
    <source>
        <dbReference type="PROSITE" id="PS51007"/>
    </source>
</evidence>
<feature type="domain" description="Cytochrome c" evidence="8">
    <location>
        <begin position="73"/>
        <end position="172"/>
    </location>
</feature>
<dbReference type="InterPro" id="IPR009056">
    <property type="entry name" value="Cyt_c-like_dom"/>
</dbReference>
<dbReference type="PRINTS" id="PR00604">
    <property type="entry name" value="CYTCHRMECIAB"/>
</dbReference>
<keyword evidence="10" id="KW-1185">Reference proteome</keyword>
<dbReference type="Proteomes" id="UP000322545">
    <property type="component" value="Unassembled WGS sequence"/>
</dbReference>
<dbReference type="GO" id="GO:0020037">
    <property type="term" value="F:heme binding"/>
    <property type="evidence" value="ECO:0007669"/>
    <property type="project" value="InterPro"/>
</dbReference>
<gene>
    <name evidence="9" type="ORF">SAMN05443432_101204</name>
</gene>
<keyword evidence="5 6" id="KW-0408">Iron</keyword>
<keyword evidence="2 6" id="KW-0349">Heme</keyword>
<dbReference type="SUPFAM" id="SSF46626">
    <property type="entry name" value="Cytochrome c"/>
    <property type="match status" value="2"/>
</dbReference>
<proteinExistence type="predicted"/>